<accession>A0A8J4H9X9</accession>
<proteinExistence type="predicted"/>
<evidence type="ECO:0000256" key="2">
    <source>
        <dbReference type="SAM" id="Phobius"/>
    </source>
</evidence>
<organism evidence="4">
    <name type="scientific">Acidicaldus sp</name>
    <dbReference type="NCBI Taxonomy" id="1872105"/>
    <lineage>
        <taxon>Bacteria</taxon>
        <taxon>Pseudomonadati</taxon>
        <taxon>Pseudomonadota</taxon>
        <taxon>Alphaproteobacteria</taxon>
        <taxon>Acetobacterales</taxon>
        <taxon>Acetobacteraceae</taxon>
        <taxon>Acidicaldus</taxon>
    </lineage>
</organism>
<evidence type="ECO:0000256" key="1">
    <source>
        <dbReference type="SAM" id="MobiDB-lite"/>
    </source>
</evidence>
<protein>
    <submittedName>
        <fullName evidence="4">Tim44 domain-containing protein</fullName>
    </submittedName>
</protein>
<name>A0A8J4H9X9_9PROT</name>
<feature type="region of interest" description="Disordered" evidence="1">
    <location>
        <begin position="35"/>
        <end position="74"/>
    </location>
</feature>
<keyword evidence="2" id="KW-0472">Membrane</keyword>
<dbReference type="SUPFAM" id="SSF54427">
    <property type="entry name" value="NTF2-like"/>
    <property type="match status" value="1"/>
</dbReference>
<feature type="transmembrane region" description="Helical" evidence="2">
    <location>
        <begin position="6"/>
        <end position="24"/>
    </location>
</feature>
<dbReference type="EMBL" id="DTQM01000091">
    <property type="protein sequence ID" value="HGC42529.1"/>
    <property type="molecule type" value="Genomic_DNA"/>
</dbReference>
<evidence type="ECO:0000259" key="3">
    <source>
        <dbReference type="SMART" id="SM00978"/>
    </source>
</evidence>
<keyword evidence="2" id="KW-1133">Transmembrane helix</keyword>
<reference evidence="4" key="1">
    <citation type="journal article" date="2020" name="mSystems">
        <title>Genome- and Community-Level Interaction Insights into Carbon Utilization and Element Cycling Functions of Hydrothermarchaeota in Hydrothermal Sediment.</title>
        <authorList>
            <person name="Zhou Z."/>
            <person name="Liu Y."/>
            <person name="Xu W."/>
            <person name="Pan J."/>
            <person name="Luo Z.H."/>
            <person name="Li M."/>
        </authorList>
    </citation>
    <scope>NUCLEOTIDE SEQUENCE</scope>
    <source>
        <strain evidence="4">SpSt-997</strain>
    </source>
</reference>
<evidence type="ECO:0000313" key="4">
    <source>
        <dbReference type="EMBL" id="HGC42529.1"/>
    </source>
</evidence>
<keyword evidence="2" id="KW-0812">Transmembrane</keyword>
<dbReference type="InterPro" id="IPR032710">
    <property type="entry name" value="NTF2-like_dom_sf"/>
</dbReference>
<dbReference type="AlphaFoldDB" id="A0A8J4H9X9"/>
<dbReference type="Gene3D" id="3.10.450.240">
    <property type="match status" value="1"/>
</dbReference>
<sequence>MGLGSFPIDLILFGMIALFLVLRLRSVLGRRTGFERPAEPAVAPPGSPVIEGRAEPVPEAPAPRRTLPDPASPAGQALAAMRGIDHGFDPISFLEGAERAFRLIVTAYAAGDRATLAGLLGPETVKAFEAAIATREAAGEAQQSEIRAILETAITEATLAGTRAAITVRIVSDQIAFTRNAKGAIVQGTEAVTEIIDLWTFERDLASADPAWRLVAAGQS</sequence>
<dbReference type="PIRSF" id="PIRSF031890">
    <property type="entry name" value="UCP031890_transporter_Tim44"/>
    <property type="match status" value="1"/>
</dbReference>
<feature type="domain" description="Tim44-like" evidence="3">
    <location>
        <begin position="74"/>
        <end position="219"/>
    </location>
</feature>
<dbReference type="Pfam" id="PF04280">
    <property type="entry name" value="Tim44"/>
    <property type="match status" value="1"/>
</dbReference>
<dbReference type="PANTHER" id="PTHR41542:SF1">
    <property type="entry name" value="BLL5807 PROTEIN"/>
    <property type="match status" value="1"/>
</dbReference>
<dbReference type="NCBIfam" id="NF033779">
    <property type="entry name" value="Tim44_TimA_adap"/>
    <property type="match status" value="1"/>
</dbReference>
<dbReference type="InterPro" id="IPR016985">
    <property type="entry name" value="UCP031890_Tim44-rel"/>
</dbReference>
<dbReference type="InterPro" id="IPR007379">
    <property type="entry name" value="Tim44-like_dom"/>
</dbReference>
<dbReference type="PANTHER" id="PTHR41542">
    <property type="entry name" value="BLL5807 PROTEIN"/>
    <property type="match status" value="1"/>
</dbReference>
<gene>
    <name evidence="4" type="ORF">ENY07_04795</name>
</gene>
<dbReference type="SMART" id="SM00978">
    <property type="entry name" value="Tim44"/>
    <property type="match status" value="1"/>
</dbReference>
<comment type="caution">
    <text evidence="4">The sequence shown here is derived from an EMBL/GenBank/DDBJ whole genome shotgun (WGS) entry which is preliminary data.</text>
</comment>